<accession>A0A6J7DQH0</accession>
<dbReference type="AlphaFoldDB" id="A0A6J7DQH0"/>
<name>A0A6J7DQH0_9ZZZZ</name>
<proteinExistence type="predicted"/>
<gene>
    <name evidence="1" type="ORF">UFOPK3317_00984</name>
</gene>
<sequence>MSIEGEKRNGAGAHKRLEVGPRGVPAFRRSVVAFIEDFVKDLKSLVGQPDLVSVGVNEKPGHCIGSVDRHLRTALHTNVTSRLLNPVQERFNPRP</sequence>
<organism evidence="1">
    <name type="scientific">freshwater metagenome</name>
    <dbReference type="NCBI Taxonomy" id="449393"/>
    <lineage>
        <taxon>unclassified sequences</taxon>
        <taxon>metagenomes</taxon>
        <taxon>ecological metagenomes</taxon>
    </lineage>
</organism>
<protein>
    <submittedName>
        <fullName evidence="1">Unannotated protein</fullName>
    </submittedName>
</protein>
<evidence type="ECO:0000313" key="1">
    <source>
        <dbReference type="EMBL" id="CAB4872857.1"/>
    </source>
</evidence>
<reference evidence="1" key="1">
    <citation type="submission" date="2020-05" db="EMBL/GenBank/DDBJ databases">
        <authorList>
            <person name="Chiriac C."/>
            <person name="Salcher M."/>
            <person name="Ghai R."/>
            <person name="Kavagutti S V."/>
        </authorList>
    </citation>
    <scope>NUCLEOTIDE SEQUENCE</scope>
</reference>
<dbReference type="EMBL" id="CAFBLK010000168">
    <property type="protein sequence ID" value="CAB4872857.1"/>
    <property type="molecule type" value="Genomic_DNA"/>
</dbReference>